<evidence type="ECO:0000256" key="5">
    <source>
        <dbReference type="SAM" id="Phobius"/>
    </source>
</evidence>
<dbReference type="Pfam" id="PF05648">
    <property type="entry name" value="PEX11"/>
    <property type="match status" value="1"/>
</dbReference>
<dbReference type="PANTHER" id="PTHR12652">
    <property type="entry name" value="PEROXISOMAL BIOGENESIS FACTOR 11"/>
    <property type="match status" value="1"/>
</dbReference>
<protein>
    <recommendedName>
        <fullName evidence="8">Peroxisomal biogenesis factor 11</fullName>
    </recommendedName>
</protein>
<evidence type="ECO:0008006" key="8">
    <source>
        <dbReference type="Google" id="ProtNLM"/>
    </source>
</evidence>
<keyword evidence="3" id="KW-0576">Peroxisome</keyword>
<evidence type="ECO:0000256" key="2">
    <source>
        <dbReference type="ARBA" id="ARBA00023136"/>
    </source>
</evidence>
<evidence type="ECO:0000256" key="4">
    <source>
        <dbReference type="ARBA" id="ARBA00046271"/>
    </source>
</evidence>
<evidence type="ECO:0000256" key="1">
    <source>
        <dbReference type="ARBA" id="ARBA00022593"/>
    </source>
</evidence>
<dbReference type="EMBL" id="CAJPDQ010000021">
    <property type="protein sequence ID" value="CAF9924460.1"/>
    <property type="molecule type" value="Genomic_DNA"/>
</dbReference>
<gene>
    <name evidence="6" type="ORF">GOMPHAMPRED_003644</name>
</gene>
<accession>A0A8H3IKQ1</accession>
<keyword evidence="7" id="KW-1185">Reference proteome</keyword>
<dbReference type="GO" id="GO:0005778">
    <property type="term" value="C:peroxisomal membrane"/>
    <property type="evidence" value="ECO:0007669"/>
    <property type="project" value="UniProtKB-SubCell"/>
</dbReference>
<name>A0A8H3IKQ1_9LECA</name>
<proteinExistence type="predicted"/>
<feature type="transmembrane region" description="Helical" evidence="5">
    <location>
        <begin position="137"/>
        <end position="158"/>
    </location>
</feature>
<dbReference type="OrthoDB" id="411017at2759"/>
<comment type="caution">
    <text evidence="6">The sequence shown here is derived from an EMBL/GenBank/DDBJ whole genome shotgun (WGS) entry which is preliminary data.</text>
</comment>
<dbReference type="PANTHER" id="PTHR12652:SF50">
    <property type="entry name" value="PEROXIN 11"/>
    <property type="match status" value="1"/>
</dbReference>
<evidence type="ECO:0000256" key="3">
    <source>
        <dbReference type="ARBA" id="ARBA00023140"/>
    </source>
</evidence>
<reference evidence="6" key="1">
    <citation type="submission" date="2021-03" db="EMBL/GenBank/DDBJ databases">
        <authorList>
            <person name="Tagirdzhanova G."/>
        </authorList>
    </citation>
    <scope>NUCLEOTIDE SEQUENCE</scope>
</reference>
<dbReference type="InterPro" id="IPR008733">
    <property type="entry name" value="PEX11"/>
</dbReference>
<dbReference type="GO" id="GO:0016559">
    <property type="term" value="P:peroxisome fission"/>
    <property type="evidence" value="ECO:0007669"/>
    <property type="project" value="InterPro"/>
</dbReference>
<dbReference type="Proteomes" id="UP000664169">
    <property type="component" value="Unassembled WGS sequence"/>
</dbReference>
<comment type="subcellular location">
    <subcellularLocation>
        <location evidence="4">Peroxisome membrane</location>
    </subcellularLocation>
</comment>
<keyword evidence="5" id="KW-0812">Transmembrane</keyword>
<keyword evidence="5" id="KW-1133">Transmembrane helix</keyword>
<dbReference type="AlphaFoldDB" id="A0A8H3IKQ1"/>
<evidence type="ECO:0000313" key="6">
    <source>
        <dbReference type="EMBL" id="CAF9924460.1"/>
    </source>
</evidence>
<organism evidence="6 7">
    <name type="scientific">Gomphillus americanus</name>
    <dbReference type="NCBI Taxonomy" id="1940652"/>
    <lineage>
        <taxon>Eukaryota</taxon>
        <taxon>Fungi</taxon>
        <taxon>Dikarya</taxon>
        <taxon>Ascomycota</taxon>
        <taxon>Pezizomycotina</taxon>
        <taxon>Lecanoromycetes</taxon>
        <taxon>OSLEUM clade</taxon>
        <taxon>Ostropomycetidae</taxon>
        <taxon>Ostropales</taxon>
        <taxon>Graphidaceae</taxon>
        <taxon>Gomphilloideae</taxon>
        <taxon>Gomphillus</taxon>
    </lineage>
</organism>
<keyword evidence="2 5" id="KW-0472">Membrane</keyword>
<keyword evidence="1" id="KW-0962">Peroxisome biogenesis</keyword>
<sequence>MVADALVYHPTVAHYLRFVATTVGRDKVLRTIQYFARFYSWYLLRTNAVTASITPWDNLKKNFSLIRKGMRFGKNVEHFKNAAIALDAKGMDAVLKYCAVGRQLGYGIYLSLDAVTFLDAIGFRSINNAKKLQKEAYRAWMCGLLFNAVAGFYTLWQLKQREERIDKKDGEGVVEHKKLQRERSAANTQLLSDLSDLVIPSAALGFVNFDEGIVGLAGTTSSLLGLLAQWKRTAA</sequence>
<evidence type="ECO:0000313" key="7">
    <source>
        <dbReference type="Proteomes" id="UP000664169"/>
    </source>
</evidence>